<evidence type="ECO:0000313" key="3">
    <source>
        <dbReference type="Proteomes" id="UP000316628"/>
    </source>
</evidence>
<sequence length="381" mass="41728">MSGSGVLAARDHEVNVRLLLFSDLHLDTHFRWAGPALARARRLALRETLQRITALARAEQSDALLCAGDLYEHERFSPDTAHFLRDAFESVDMPVFLAPGNHDWYGPQSLYHQVEWTPNVHLFTEDRFVAHELADGLTLWGAAHRAPANTDGFVEHFRVDRGGVNLALFHGSETAAIGFQESGKLPHAPFTASEIEAAGIDHAFVGHFHTARDAERHTYPGNPDPLTFGESAGRGVVLFTVHDDGTVERERHDVSVSEVHDVTVRLEGVTHSGQVREQVIAAVAGLTGVARVTITGEVAPEVDLRPADLAALAPHLDALVPRLGPVHVAYDFDALAGEPTVRGQFVRNVREDTVLDEETRRRVLVTGLRALDGRASELAVR</sequence>
<accession>A0A543JBK4</accession>
<dbReference type="InterPro" id="IPR004843">
    <property type="entry name" value="Calcineurin-like_PHP"/>
</dbReference>
<dbReference type="SUPFAM" id="SSF56300">
    <property type="entry name" value="Metallo-dependent phosphatases"/>
    <property type="match status" value="1"/>
</dbReference>
<dbReference type="GO" id="GO:0004527">
    <property type="term" value="F:exonuclease activity"/>
    <property type="evidence" value="ECO:0007669"/>
    <property type="project" value="UniProtKB-KW"/>
</dbReference>
<keyword evidence="2" id="KW-0269">Exonuclease</keyword>
<dbReference type="Gene3D" id="3.60.21.10">
    <property type="match status" value="1"/>
</dbReference>
<protein>
    <submittedName>
        <fullName evidence="2">DNA repair exonuclease SbcCD nuclease subunit</fullName>
    </submittedName>
</protein>
<organism evidence="2 3">
    <name type="scientific">Saccharothrix saharensis</name>
    <dbReference type="NCBI Taxonomy" id="571190"/>
    <lineage>
        <taxon>Bacteria</taxon>
        <taxon>Bacillati</taxon>
        <taxon>Actinomycetota</taxon>
        <taxon>Actinomycetes</taxon>
        <taxon>Pseudonocardiales</taxon>
        <taxon>Pseudonocardiaceae</taxon>
        <taxon>Saccharothrix</taxon>
    </lineage>
</organism>
<gene>
    <name evidence="2" type="ORF">FHX81_2470</name>
</gene>
<dbReference type="PANTHER" id="PTHR30337:SF7">
    <property type="entry name" value="PHOSPHOESTERASE"/>
    <property type="match status" value="1"/>
</dbReference>
<proteinExistence type="predicted"/>
<reference evidence="2 3" key="1">
    <citation type="submission" date="2019-06" db="EMBL/GenBank/DDBJ databases">
        <title>Sequencing the genomes of 1000 actinobacteria strains.</title>
        <authorList>
            <person name="Klenk H.-P."/>
        </authorList>
    </citation>
    <scope>NUCLEOTIDE SEQUENCE [LARGE SCALE GENOMIC DNA]</scope>
    <source>
        <strain evidence="2 3">DSM 45456</strain>
    </source>
</reference>
<keyword evidence="3" id="KW-1185">Reference proteome</keyword>
<dbReference type="Pfam" id="PF00149">
    <property type="entry name" value="Metallophos"/>
    <property type="match status" value="1"/>
</dbReference>
<evidence type="ECO:0000259" key="1">
    <source>
        <dbReference type="Pfam" id="PF00149"/>
    </source>
</evidence>
<dbReference type="Proteomes" id="UP000316628">
    <property type="component" value="Unassembled WGS sequence"/>
</dbReference>
<name>A0A543JBK4_9PSEU</name>
<feature type="domain" description="Calcineurin-like phosphoesterase" evidence="1">
    <location>
        <begin position="17"/>
        <end position="210"/>
    </location>
</feature>
<dbReference type="PANTHER" id="PTHR30337">
    <property type="entry name" value="COMPONENT OF ATP-DEPENDENT DSDNA EXONUCLEASE"/>
    <property type="match status" value="1"/>
</dbReference>
<evidence type="ECO:0000313" key="2">
    <source>
        <dbReference type="EMBL" id="TQM80146.1"/>
    </source>
</evidence>
<keyword evidence="2" id="KW-0378">Hydrolase</keyword>
<dbReference type="EMBL" id="VFPP01000001">
    <property type="protein sequence ID" value="TQM80146.1"/>
    <property type="molecule type" value="Genomic_DNA"/>
</dbReference>
<dbReference type="InterPro" id="IPR029052">
    <property type="entry name" value="Metallo-depent_PP-like"/>
</dbReference>
<dbReference type="AlphaFoldDB" id="A0A543JBK4"/>
<comment type="caution">
    <text evidence="2">The sequence shown here is derived from an EMBL/GenBank/DDBJ whole genome shotgun (WGS) entry which is preliminary data.</text>
</comment>
<dbReference type="InterPro" id="IPR050535">
    <property type="entry name" value="DNA_Repair-Maintenance_Comp"/>
</dbReference>
<keyword evidence="2" id="KW-0540">Nuclease</keyword>